<proteinExistence type="inferred from homology"/>
<dbReference type="InterPro" id="IPR033749">
    <property type="entry name" value="Polyprenyl_synt_CS"/>
</dbReference>
<evidence type="ECO:0000313" key="14">
    <source>
        <dbReference type="Proteomes" id="UP000051378"/>
    </source>
</evidence>
<evidence type="ECO:0000256" key="10">
    <source>
        <dbReference type="ARBA" id="ARBA00032873"/>
    </source>
</evidence>
<dbReference type="RefSeq" id="WP_056975161.1">
    <property type="nucleotide sequence ID" value="NZ_AYZL01000020.1"/>
</dbReference>
<dbReference type="PANTHER" id="PTHR43281:SF1">
    <property type="entry name" value="FARNESYL DIPHOSPHATE SYNTHASE"/>
    <property type="match status" value="1"/>
</dbReference>
<protein>
    <recommendedName>
        <fullName evidence="4">Farnesyl diphosphate synthase</fullName>
        <ecNumber evidence="3">2.5.1.10</ecNumber>
    </recommendedName>
    <alternativeName>
        <fullName evidence="10">(2E,6E)-farnesyl diphosphate synthase</fullName>
    </alternativeName>
    <alternativeName>
        <fullName evidence="9">Geranyltranstransferase</fullName>
    </alternativeName>
</protein>
<keyword evidence="14" id="KW-1185">Reference proteome</keyword>
<keyword evidence="8" id="KW-0414">Isoprene biosynthesis</keyword>
<evidence type="ECO:0000256" key="4">
    <source>
        <dbReference type="ARBA" id="ARBA00015100"/>
    </source>
</evidence>
<evidence type="ECO:0000256" key="8">
    <source>
        <dbReference type="ARBA" id="ARBA00023229"/>
    </source>
</evidence>
<evidence type="ECO:0000313" key="13">
    <source>
        <dbReference type="EMBL" id="KRN03850.1"/>
    </source>
</evidence>
<sequence length="281" mass="31415">MKKVKELQADYLSKFNQFLTSEIETKIQNPDFAQILKYSIQAGGKRIRPLFVFAVCKMFNRPIDQTVFKAAAAIECLHTYSLIHDDLPAMDNDDYRRGQLTSHKKFGEANAILAGDALLTLGLQWLAELPNHASDIVAYVSQAVGPNGMVYGQYLDVRSETDQSIQDIAKIHHLKTSRLFQASLYTGLKLSEATADEISSTLRFGDAFGLAFQIFDDLDDAKQSSPEGHDDQDKTTYVSVYGIDGAQSHLTEEISKARLALIDMSGCDYLLDFLDYFDSEE</sequence>
<evidence type="ECO:0000256" key="9">
    <source>
        <dbReference type="ARBA" id="ARBA00032380"/>
    </source>
</evidence>
<comment type="similarity">
    <text evidence="2 12">Belongs to the FPP/GGPP synthase family.</text>
</comment>
<dbReference type="CDD" id="cd00685">
    <property type="entry name" value="Trans_IPPS_HT"/>
    <property type="match status" value="1"/>
</dbReference>
<dbReference type="SFLD" id="SFLDS00005">
    <property type="entry name" value="Isoprenoid_Synthase_Type_I"/>
    <property type="match status" value="1"/>
</dbReference>
<evidence type="ECO:0000256" key="6">
    <source>
        <dbReference type="ARBA" id="ARBA00022723"/>
    </source>
</evidence>
<comment type="caution">
    <text evidence="13">The sequence shown here is derived from an EMBL/GenBank/DDBJ whole genome shotgun (WGS) entry which is preliminary data.</text>
</comment>
<dbReference type="AlphaFoldDB" id="A0A0R2DTS3"/>
<keyword evidence="7" id="KW-0460">Magnesium</keyword>
<dbReference type="PROSITE" id="PS00444">
    <property type="entry name" value="POLYPRENYL_SYNTHASE_2"/>
    <property type="match status" value="1"/>
</dbReference>
<dbReference type="Gene3D" id="1.10.600.10">
    <property type="entry name" value="Farnesyl Diphosphate Synthase"/>
    <property type="match status" value="1"/>
</dbReference>
<dbReference type="Proteomes" id="UP000051378">
    <property type="component" value="Unassembled WGS sequence"/>
</dbReference>
<dbReference type="SUPFAM" id="SSF48576">
    <property type="entry name" value="Terpenoid synthases"/>
    <property type="match status" value="1"/>
</dbReference>
<dbReference type="GO" id="GO:0016114">
    <property type="term" value="P:terpenoid biosynthetic process"/>
    <property type="evidence" value="ECO:0007669"/>
    <property type="project" value="UniProtKB-ARBA"/>
</dbReference>
<evidence type="ECO:0000256" key="2">
    <source>
        <dbReference type="ARBA" id="ARBA00006706"/>
    </source>
</evidence>
<evidence type="ECO:0000256" key="1">
    <source>
        <dbReference type="ARBA" id="ARBA00001946"/>
    </source>
</evidence>
<dbReference type="GO" id="GO:0046872">
    <property type="term" value="F:metal ion binding"/>
    <property type="evidence" value="ECO:0007669"/>
    <property type="project" value="UniProtKB-KW"/>
</dbReference>
<evidence type="ECO:0000256" key="3">
    <source>
        <dbReference type="ARBA" id="ARBA00012439"/>
    </source>
</evidence>
<dbReference type="InterPro" id="IPR000092">
    <property type="entry name" value="Polyprenyl_synt"/>
</dbReference>
<keyword evidence="6" id="KW-0479">Metal-binding</keyword>
<dbReference type="InterPro" id="IPR008949">
    <property type="entry name" value="Isoprenoid_synthase_dom_sf"/>
</dbReference>
<evidence type="ECO:0000256" key="7">
    <source>
        <dbReference type="ARBA" id="ARBA00022842"/>
    </source>
</evidence>
<evidence type="ECO:0000256" key="5">
    <source>
        <dbReference type="ARBA" id="ARBA00022679"/>
    </source>
</evidence>
<evidence type="ECO:0000256" key="12">
    <source>
        <dbReference type="RuleBase" id="RU004466"/>
    </source>
</evidence>
<evidence type="ECO:0000256" key="11">
    <source>
        <dbReference type="ARBA" id="ARBA00049399"/>
    </source>
</evidence>
<dbReference type="EMBL" id="AYZL01000020">
    <property type="protein sequence ID" value="KRN03850.1"/>
    <property type="molecule type" value="Genomic_DNA"/>
</dbReference>
<comment type="cofactor">
    <cofactor evidence="1">
        <name>Mg(2+)</name>
        <dbReference type="ChEBI" id="CHEBI:18420"/>
    </cofactor>
</comment>
<dbReference type="PROSITE" id="PS00723">
    <property type="entry name" value="POLYPRENYL_SYNTHASE_1"/>
    <property type="match status" value="1"/>
</dbReference>
<dbReference type="PATRIC" id="fig|1423744.4.peg.988"/>
<accession>A0A0R2DTS3</accession>
<keyword evidence="5 12" id="KW-0808">Transferase</keyword>
<comment type="catalytic activity">
    <reaction evidence="11">
        <text>isopentenyl diphosphate + (2E)-geranyl diphosphate = (2E,6E)-farnesyl diphosphate + diphosphate</text>
        <dbReference type="Rhea" id="RHEA:19361"/>
        <dbReference type="ChEBI" id="CHEBI:33019"/>
        <dbReference type="ChEBI" id="CHEBI:58057"/>
        <dbReference type="ChEBI" id="CHEBI:128769"/>
        <dbReference type="ChEBI" id="CHEBI:175763"/>
        <dbReference type="EC" id="2.5.1.10"/>
    </reaction>
</comment>
<dbReference type="Pfam" id="PF00348">
    <property type="entry name" value="polyprenyl_synt"/>
    <property type="match status" value="1"/>
</dbReference>
<dbReference type="FunFam" id="1.10.600.10:FF:000001">
    <property type="entry name" value="Geranylgeranyl diphosphate synthase"/>
    <property type="match status" value="1"/>
</dbReference>
<dbReference type="SFLD" id="SFLDG01017">
    <property type="entry name" value="Polyprenyl_Transferase_Like"/>
    <property type="match status" value="1"/>
</dbReference>
<dbReference type="STRING" id="1423744.FC86_GL000962"/>
<dbReference type="EC" id="2.5.1.10" evidence="3"/>
<dbReference type="PANTHER" id="PTHR43281">
    <property type="entry name" value="FARNESYL DIPHOSPHATE SYNTHASE"/>
    <property type="match status" value="1"/>
</dbReference>
<organism evidence="13 14">
    <name type="scientific">Holzapfeliella floricola DSM 23037 = JCM 16512</name>
    <dbReference type="NCBI Taxonomy" id="1423744"/>
    <lineage>
        <taxon>Bacteria</taxon>
        <taxon>Bacillati</taxon>
        <taxon>Bacillota</taxon>
        <taxon>Bacilli</taxon>
        <taxon>Lactobacillales</taxon>
        <taxon>Lactobacillaceae</taxon>
        <taxon>Holzapfeliella</taxon>
    </lineage>
</organism>
<dbReference type="GO" id="GO:0004337">
    <property type="term" value="F:(2E,6E)-farnesyl diphosphate synthase activity"/>
    <property type="evidence" value="ECO:0007669"/>
    <property type="project" value="UniProtKB-EC"/>
</dbReference>
<name>A0A0R2DTS3_9LACO</name>
<gene>
    <name evidence="13" type="ORF">FC86_GL000962</name>
</gene>
<reference evidence="13 14" key="1">
    <citation type="journal article" date="2015" name="Genome Announc.">
        <title>Expanding the biotechnology potential of lactobacilli through comparative genomics of 213 strains and associated genera.</title>
        <authorList>
            <person name="Sun Z."/>
            <person name="Harris H.M."/>
            <person name="McCann A."/>
            <person name="Guo C."/>
            <person name="Argimon S."/>
            <person name="Zhang W."/>
            <person name="Yang X."/>
            <person name="Jeffery I.B."/>
            <person name="Cooney J.C."/>
            <person name="Kagawa T.F."/>
            <person name="Liu W."/>
            <person name="Song Y."/>
            <person name="Salvetti E."/>
            <person name="Wrobel A."/>
            <person name="Rasinkangas P."/>
            <person name="Parkhill J."/>
            <person name="Rea M.C."/>
            <person name="O'Sullivan O."/>
            <person name="Ritari J."/>
            <person name="Douillard F.P."/>
            <person name="Paul Ross R."/>
            <person name="Yang R."/>
            <person name="Briner A.E."/>
            <person name="Felis G.E."/>
            <person name="de Vos W.M."/>
            <person name="Barrangou R."/>
            <person name="Klaenhammer T.R."/>
            <person name="Caufield P.W."/>
            <person name="Cui Y."/>
            <person name="Zhang H."/>
            <person name="O'Toole P.W."/>
        </authorList>
    </citation>
    <scope>NUCLEOTIDE SEQUENCE [LARGE SCALE GENOMIC DNA]</scope>
    <source>
        <strain evidence="13 14">DSM 23037</strain>
    </source>
</reference>